<dbReference type="EMBL" id="CP136594">
    <property type="protein sequence ID" value="WOE73939.1"/>
    <property type="molecule type" value="Genomic_DNA"/>
</dbReference>
<reference evidence="1 2" key="1">
    <citation type="submission" date="2023-10" db="EMBL/GenBank/DDBJ databases">
        <title>Complete genome sequence of a Sphingomonadaceae bacterium.</title>
        <authorList>
            <person name="Yan C."/>
        </authorList>
    </citation>
    <scope>NUCLEOTIDE SEQUENCE [LARGE SCALE GENOMIC DNA]</scope>
    <source>
        <strain evidence="1 2">SCSIO 66989</strain>
    </source>
</reference>
<evidence type="ECO:0000313" key="2">
    <source>
        <dbReference type="Proteomes" id="UP001302429"/>
    </source>
</evidence>
<accession>A0AA97HYW3</accession>
<evidence type="ECO:0000313" key="1">
    <source>
        <dbReference type="EMBL" id="WOE73939.1"/>
    </source>
</evidence>
<protein>
    <submittedName>
        <fullName evidence="1">Uncharacterized protein</fullName>
    </submittedName>
</protein>
<dbReference type="KEGG" id="acoa:RB602_08685"/>
<dbReference type="Proteomes" id="UP001302429">
    <property type="component" value="Chromosome"/>
</dbReference>
<keyword evidence="2" id="KW-1185">Reference proteome</keyword>
<dbReference type="RefSeq" id="WP_317080168.1">
    <property type="nucleotide sequence ID" value="NZ_CP136594.1"/>
</dbReference>
<sequence>MIEEQPEQPENAGETARRAVDAVGPAFVASELQLALFRSDILYIPDQVRARIYGFMDELWRSCSAMIDGIVDDGERTVVSKMAARENLPDKDSLIASVFIDPACLVLLFSRACEVNLVQCWADAGQAVAECPPVWRNRETADHQQLINSQSRFLTNAEFMRLDSAEFSALQWRRIVLRFADVISLHCDADATEMRDTIQQLLADHDESQARLTQFAMYVDGKRAETLTHAHWQQSGPTLFMLELAARLNVPYDALLVASAMRDPALFALALRAADVAAQDIVLIMGETPLAAVWFSSVTKAQQHAAMIARHDPAAAHKALSAWSDNDMIAGEAVFDHWPWTMTV</sequence>
<dbReference type="AlphaFoldDB" id="A0AA97HYW3"/>
<organism evidence="1 2">
    <name type="scientific">Alterisphingorhabdus coralli</name>
    <dbReference type="NCBI Taxonomy" id="3071408"/>
    <lineage>
        <taxon>Bacteria</taxon>
        <taxon>Pseudomonadati</taxon>
        <taxon>Pseudomonadota</taxon>
        <taxon>Alphaproteobacteria</taxon>
        <taxon>Sphingomonadales</taxon>
        <taxon>Sphingomonadaceae</taxon>
        <taxon>Alterisphingorhabdus (ex Yan et al. 2024)</taxon>
    </lineage>
</organism>
<gene>
    <name evidence="1" type="ORF">RB602_08685</name>
</gene>
<proteinExistence type="predicted"/>
<name>A0AA97HYW3_9SPHN</name>